<proteinExistence type="predicted"/>
<evidence type="ECO:0000313" key="1">
    <source>
        <dbReference type="EMBL" id="PDQ34129.1"/>
    </source>
</evidence>
<protein>
    <recommendedName>
        <fullName evidence="3">DUF3168 domain-containing protein</fullName>
    </recommendedName>
</protein>
<name>A0A2A6FMZ6_9MICO</name>
<comment type="caution">
    <text evidence="1">The sequence shown here is derived from an EMBL/GenBank/DDBJ whole genome shotgun (WGS) entry which is preliminary data.</text>
</comment>
<evidence type="ECO:0008006" key="3">
    <source>
        <dbReference type="Google" id="ProtNLM"/>
    </source>
</evidence>
<reference evidence="2" key="1">
    <citation type="submission" date="2017-03" db="EMBL/GenBank/DDBJ databases">
        <authorList>
            <person name="Lund M.B."/>
        </authorList>
    </citation>
    <scope>NUCLEOTIDE SEQUENCE [LARGE SCALE GENOMIC DNA]</scope>
</reference>
<dbReference type="AlphaFoldDB" id="A0A2A6FMZ6"/>
<organism evidence="1 2">
    <name type="scientific">Candidatus Lumbricidiphila eiseniae</name>
    <dbReference type="NCBI Taxonomy" id="1969409"/>
    <lineage>
        <taxon>Bacteria</taxon>
        <taxon>Bacillati</taxon>
        <taxon>Actinomycetota</taxon>
        <taxon>Actinomycetes</taxon>
        <taxon>Micrococcales</taxon>
        <taxon>Microbacteriaceae</taxon>
        <taxon>Candidatus Lumbricidiphila</taxon>
    </lineage>
</organism>
<evidence type="ECO:0000313" key="2">
    <source>
        <dbReference type="Proteomes" id="UP000219994"/>
    </source>
</evidence>
<sequence>MSVLSRLRQELVTTLAGLDLNLYTHVPGRLALPGGFVMAGSPYIEQELTFATRTVRFDVIICTPQADNATETGALDTLIGAALALLETEGWLVEQVSQPYQMAFNNSQGLVAAITVTTPTTFTQGEYK</sequence>
<accession>A0A2A6FMZ6</accession>
<dbReference type="EMBL" id="NAEP01000069">
    <property type="protein sequence ID" value="PDQ34129.1"/>
    <property type="molecule type" value="Genomic_DNA"/>
</dbReference>
<gene>
    <name evidence="1" type="ORF">B5766_12925</name>
</gene>
<dbReference type="Proteomes" id="UP000219994">
    <property type="component" value="Unassembled WGS sequence"/>
</dbReference>